<dbReference type="InParanoid" id="A0A1X7V4W8"/>
<dbReference type="GO" id="GO:0003677">
    <property type="term" value="F:DNA binding"/>
    <property type="evidence" value="ECO:0007669"/>
    <property type="project" value="UniProtKB-KW"/>
</dbReference>
<dbReference type="InterPro" id="IPR010998">
    <property type="entry name" value="Integrase_recombinase_N"/>
</dbReference>
<evidence type="ECO:0008006" key="4">
    <source>
        <dbReference type="Google" id="ProtNLM"/>
    </source>
</evidence>
<dbReference type="AlphaFoldDB" id="A0A1X7V4W8"/>
<protein>
    <recommendedName>
        <fullName evidence="4">Core-binding (CB) domain-containing protein</fullName>
    </recommendedName>
</protein>
<reference evidence="3" key="1">
    <citation type="submission" date="2017-05" db="UniProtKB">
        <authorList>
            <consortium name="EnsemblMetazoa"/>
        </authorList>
    </citation>
    <scope>IDENTIFICATION</scope>
</reference>
<accession>A0A1X7V4W8</accession>
<evidence type="ECO:0000256" key="1">
    <source>
        <dbReference type="ARBA" id="ARBA00023125"/>
    </source>
</evidence>
<dbReference type="Gene3D" id="1.10.150.130">
    <property type="match status" value="1"/>
</dbReference>
<dbReference type="SUPFAM" id="SSF47823">
    <property type="entry name" value="lambda integrase-like, N-terminal domain"/>
    <property type="match status" value="1"/>
</dbReference>
<keyword evidence="1" id="KW-0238">DNA-binding</keyword>
<evidence type="ECO:0000313" key="3">
    <source>
        <dbReference type="EnsemblMetazoa" id="Aqu2.1.34572_001"/>
    </source>
</evidence>
<name>A0A1X7V4W8_AMPQE</name>
<proteinExistence type="predicted"/>
<feature type="region of interest" description="Disordered" evidence="2">
    <location>
        <begin position="23"/>
        <end position="42"/>
    </location>
</feature>
<dbReference type="PANTHER" id="PTHR35617">
    <property type="entry name" value="PHAGE_INTEGRASE DOMAIN-CONTAINING PROTEIN"/>
    <property type="match status" value="1"/>
</dbReference>
<evidence type="ECO:0000256" key="2">
    <source>
        <dbReference type="SAM" id="MobiDB-lite"/>
    </source>
</evidence>
<sequence>MAISAMVPQFSWVTNLPPSKNRFSGGNDCRARRSTSGHGSTSSRVAYLRQHYTNQSLSGDATNLLLASWKQKTSQSYDSLCKKWIIWCSEWQTDPVSGPIEDVVNFLANLYTLGYQYRSLNAYRSAIASMHSPIDGVSVNQHLLVSRLLRGVFQS</sequence>
<organism evidence="3">
    <name type="scientific">Amphimedon queenslandica</name>
    <name type="common">Sponge</name>
    <dbReference type="NCBI Taxonomy" id="400682"/>
    <lineage>
        <taxon>Eukaryota</taxon>
        <taxon>Metazoa</taxon>
        <taxon>Porifera</taxon>
        <taxon>Demospongiae</taxon>
        <taxon>Heteroscleromorpha</taxon>
        <taxon>Haplosclerida</taxon>
        <taxon>Niphatidae</taxon>
        <taxon>Amphimedon</taxon>
    </lineage>
</organism>
<dbReference type="EnsemblMetazoa" id="Aqu2.1.34572_001">
    <property type="protein sequence ID" value="Aqu2.1.34572_001"/>
    <property type="gene ID" value="Aqu2.1.34572"/>
</dbReference>
<dbReference type="PANTHER" id="PTHR35617:SF3">
    <property type="entry name" value="CORE-BINDING (CB) DOMAIN-CONTAINING PROTEIN"/>
    <property type="match status" value="1"/>
</dbReference>